<dbReference type="AlphaFoldDB" id="A0ABD1SW26"/>
<keyword evidence="1" id="KW-0812">Transmembrane</keyword>
<reference evidence="4" key="1">
    <citation type="submission" date="2024-07" db="EMBL/GenBank/DDBJ databases">
        <title>Two chromosome-level genome assemblies of Korean endemic species Abeliophyllum distichum and Forsythia ovata (Oleaceae).</title>
        <authorList>
            <person name="Jang H."/>
        </authorList>
    </citation>
    <scope>NUCLEOTIDE SEQUENCE [LARGE SCALE GENOMIC DNA]</scope>
</reference>
<organism evidence="3 4">
    <name type="scientific">Abeliophyllum distichum</name>
    <dbReference type="NCBI Taxonomy" id="126358"/>
    <lineage>
        <taxon>Eukaryota</taxon>
        <taxon>Viridiplantae</taxon>
        <taxon>Streptophyta</taxon>
        <taxon>Embryophyta</taxon>
        <taxon>Tracheophyta</taxon>
        <taxon>Spermatophyta</taxon>
        <taxon>Magnoliopsida</taxon>
        <taxon>eudicotyledons</taxon>
        <taxon>Gunneridae</taxon>
        <taxon>Pentapetalae</taxon>
        <taxon>asterids</taxon>
        <taxon>lamiids</taxon>
        <taxon>Lamiales</taxon>
        <taxon>Oleaceae</taxon>
        <taxon>Forsythieae</taxon>
        <taxon>Abeliophyllum</taxon>
    </lineage>
</organism>
<evidence type="ECO:0000313" key="3">
    <source>
        <dbReference type="EMBL" id="KAL2504643.1"/>
    </source>
</evidence>
<gene>
    <name evidence="3" type="ORF">Adt_20264</name>
</gene>
<dbReference type="Proteomes" id="UP001604336">
    <property type="component" value="Unassembled WGS sequence"/>
</dbReference>
<evidence type="ECO:0000259" key="2">
    <source>
        <dbReference type="Pfam" id="PF03108"/>
    </source>
</evidence>
<dbReference type="Pfam" id="PF03108">
    <property type="entry name" value="DBD_Tnp_Mut"/>
    <property type="match status" value="1"/>
</dbReference>
<feature type="transmembrane region" description="Helical" evidence="1">
    <location>
        <begin position="23"/>
        <end position="44"/>
    </location>
</feature>
<proteinExistence type="predicted"/>
<keyword evidence="1" id="KW-0472">Membrane</keyword>
<keyword evidence="4" id="KW-1185">Reference proteome</keyword>
<evidence type="ECO:0000256" key="1">
    <source>
        <dbReference type="SAM" id="Phobius"/>
    </source>
</evidence>
<dbReference type="InterPro" id="IPR004332">
    <property type="entry name" value="Transposase_MuDR"/>
</dbReference>
<feature type="domain" description="Transposase MuDR plant" evidence="2">
    <location>
        <begin position="189"/>
        <end position="235"/>
    </location>
</feature>
<evidence type="ECO:0000313" key="4">
    <source>
        <dbReference type="Proteomes" id="UP001604336"/>
    </source>
</evidence>
<protein>
    <recommendedName>
        <fullName evidence="2">Transposase MuDR plant domain-containing protein</fullName>
    </recommendedName>
</protein>
<accession>A0ABD1SW26</accession>
<sequence length="318" mass="36765">MDDINVLVYYDGRWDEYCNYEDYSIMGIVISIDCSYVVLVGLIMKKLKRDQAYYDVTKQYQIVANGLLISISRDSSVSFYNGIKKNESDLMKFLLCVDINLIPCIYDNRITLDTVMSALETLGLTHIIRTTYYDKGYIDNSLNLKLPTIEEMSLEICQHVTCDDKIIKESDSNVVCQPSIESINVNAIFKNKELLTTSLALHAIYYRYQFRVYKSDKSKYVLKCVDGKCEWGIRCFIIGRSAMFKIRKIKNNYTCSLDIVLGDHKQATCFVIARCIKYKFISARTVYTPADVVRDMVKTYGLSISYEKAWEPMNVLWS</sequence>
<keyword evidence="1" id="KW-1133">Transmembrane helix</keyword>
<dbReference type="EMBL" id="JBFOLK010000006">
    <property type="protein sequence ID" value="KAL2504643.1"/>
    <property type="molecule type" value="Genomic_DNA"/>
</dbReference>
<comment type="caution">
    <text evidence="3">The sequence shown here is derived from an EMBL/GenBank/DDBJ whole genome shotgun (WGS) entry which is preliminary data.</text>
</comment>
<name>A0ABD1SW26_9LAMI</name>